<evidence type="ECO:0000256" key="4">
    <source>
        <dbReference type="ARBA" id="ARBA00022730"/>
    </source>
</evidence>
<evidence type="ECO:0000256" key="6">
    <source>
        <dbReference type="ARBA" id="ARBA00022980"/>
    </source>
</evidence>
<evidence type="ECO:0000256" key="5">
    <source>
        <dbReference type="ARBA" id="ARBA00022884"/>
    </source>
</evidence>
<keyword evidence="6 8" id="KW-0689">Ribosomal protein</keyword>
<dbReference type="InterPro" id="IPR000630">
    <property type="entry name" value="Ribosomal_uS8"/>
</dbReference>
<dbReference type="GO" id="GO:0005840">
    <property type="term" value="C:ribosome"/>
    <property type="evidence" value="ECO:0007669"/>
    <property type="project" value="UniProtKB-KW"/>
</dbReference>
<keyword evidence="9" id="KW-0150">Chloroplast</keyword>
<dbReference type="GO" id="GO:0006412">
    <property type="term" value="P:translation"/>
    <property type="evidence" value="ECO:0007669"/>
    <property type="project" value="UniProtKB-UniRule"/>
</dbReference>
<dbReference type="GO" id="GO:0003735">
    <property type="term" value="F:structural constituent of ribosome"/>
    <property type="evidence" value="ECO:0007669"/>
    <property type="project" value="InterPro"/>
</dbReference>
<dbReference type="AlphaFoldDB" id="B2XTE2"/>
<dbReference type="EMBL" id="LC269918">
    <property type="protein sequence ID" value="BBA18246.1"/>
    <property type="molecule type" value="Genomic_DNA"/>
</dbReference>
<reference evidence="9" key="1">
    <citation type="journal article" date="2008" name="BMC Genomics">
        <title>Chloroplast genome sequencing analysis of Heterosigma akashiwo CCMP452 (West Atlantic) and NIES293 (West Pacific) strains.</title>
        <authorList>
            <person name="Cattolico R.A."/>
            <person name="Jacobs M.A."/>
            <person name="Zhou Y."/>
            <person name="Chang J."/>
            <person name="Duplessis M."/>
            <person name="Lybrand T."/>
            <person name="McKay J."/>
            <person name="Ong H.C."/>
            <person name="Sims E."/>
            <person name="Rocap G."/>
        </authorList>
    </citation>
    <scope>NUCLEOTIDE SEQUENCE [LARGE SCALE GENOMIC DNA]</scope>
    <source>
        <strain evidence="9">NIES 293</strain>
    </source>
</reference>
<dbReference type="EMBL" id="LC269920">
    <property type="protein sequence ID" value="BBA18524.1"/>
    <property type="molecule type" value="Genomic_DNA"/>
</dbReference>
<evidence type="ECO:0000313" key="10">
    <source>
        <dbReference type="EMBL" id="BBA18246.1"/>
    </source>
</evidence>
<keyword evidence="9" id="KW-0934">Plastid</keyword>
<comment type="subcellular location">
    <subcellularLocation>
        <location evidence="8">Plastid</location>
        <location evidence="8">Chloroplast</location>
    </subcellularLocation>
</comment>
<dbReference type="EMBL" id="LC269921">
    <property type="protein sequence ID" value="BBA18662.1"/>
    <property type="molecule type" value="Genomic_DNA"/>
</dbReference>
<dbReference type="GO" id="GO:1990904">
    <property type="term" value="C:ribonucleoprotein complex"/>
    <property type="evidence" value="ECO:0007669"/>
    <property type="project" value="UniProtKB-KW"/>
</dbReference>
<evidence type="ECO:0000256" key="2">
    <source>
        <dbReference type="ARBA" id="ARBA00006471"/>
    </source>
</evidence>
<evidence type="ECO:0000256" key="8">
    <source>
        <dbReference type="HAMAP-Rule" id="MF_01302"/>
    </source>
</evidence>
<evidence type="ECO:0000313" key="11">
    <source>
        <dbReference type="EMBL" id="BBA18385.1"/>
    </source>
</evidence>
<dbReference type="SUPFAM" id="SSF56047">
    <property type="entry name" value="Ribosomal protein S8"/>
    <property type="match status" value="1"/>
</dbReference>
<sequence>MVNDTISDFITRIRNAILVRHKIVQTPATKLTIAITKILKTEGFIEDFEIFETPKKNYLLIFLKYKDGGKKPSIKFLKRISKPGRRIYVNNKNLPDTIGSFGIAIMSTSSGIMTDKKARVKNTGGEVLLYVY</sequence>
<dbReference type="EMBL" id="EU168190">
    <property type="protein sequence ID" value="ABV66040.1"/>
    <property type="molecule type" value="Genomic_DNA"/>
</dbReference>
<evidence type="ECO:0000313" key="16">
    <source>
        <dbReference type="EMBL" id="BBA19077.1"/>
    </source>
</evidence>
<evidence type="ECO:0000313" key="12">
    <source>
        <dbReference type="EMBL" id="BBA18524.1"/>
    </source>
</evidence>
<geneLocation type="chloroplast" evidence="9"/>
<name>B2XTE2_HETAK</name>
<dbReference type="RefSeq" id="YP_001936434.1">
    <property type="nucleotide sequence ID" value="NC_010772.1"/>
</dbReference>
<dbReference type="EMBL" id="LC269919">
    <property type="protein sequence ID" value="BBA18385.1"/>
    <property type="molecule type" value="Genomic_DNA"/>
</dbReference>
<evidence type="ECO:0000256" key="1">
    <source>
        <dbReference type="ARBA" id="ARBA00002569"/>
    </source>
</evidence>
<dbReference type="PANTHER" id="PTHR11758">
    <property type="entry name" value="40S RIBOSOMAL PROTEIN S15A"/>
    <property type="match status" value="1"/>
</dbReference>
<dbReference type="EMBL" id="LC269923">
    <property type="protein sequence ID" value="BBA18939.1"/>
    <property type="molecule type" value="Genomic_DNA"/>
</dbReference>
<dbReference type="Gene3D" id="3.30.1490.10">
    <property type="match status" value="1"/>
</dbReference>
<dbReference type="NCBIfam" id="NF001109">
    <property type="entry name" value="PRK00136.1"/>
    <property type="match status" value="1"/>
</dbReference>
<dbReference type="EMBL" id="LC269924">
    <property type="protein sequence ID" value="BBA19077.1"/>
    <property type="molecule type" value="Genomic_DNA"/>
</dbReference>
<dbReference type="HAMAP" id="MF_01302_B">
    <property type="entry name" value="Ribosomal_uS8_B"/>
    <property type="match status" value="1"/>
</dbReference>
<dbReference type="GeneID" id="6335689"/>
<gene>
    <name evidence="8 9" type="primary">rps8</name>
    <name evidence="9" type="ordered locus">Heak293_Cp133</name>
</gene>
<evidence type="ECO:0000313" key="9">
    <source>
        <dbReference type="EMBL" id="ABV66040.1"/>
    </source>
</evidence>
<comment type="function">
    <text evidence="1 8">One of the primary rRNA binding proteins, it binds directly to 16S rRNA central domain where it helps coordinate assembly of the platform of the 30S subunit.</text>
</comment>
<keyword evidence="5 8" id="KW-0694">RNA-binding</keyword>
<organism evidence="9">
    <name type="scientific">Heterosigma akashiwo</name>
    <name type="common">Chromophytic alga</name>
    <name type="synonym">Heterosigma carterae</name>
    <dbReference type="NCBI Taxonomy" id="2829"/>
    <lineage>
        <taxon>Eukaryota</taxon>
        <taxon>Sar</taxon>
        <taxon>Stramenopiles</taxon>
        <taxon>Ochrophyta</taxon>
        <taxon>Raphidophyceae</taxon>
        <taxon>Chattonellales</taxon>
        <taxon>Chattonellaceae</taxon>
        <taxon>Heterosigma</taxon>
    </lineage>
</organism>
<dbReference type="GO" id="GO:0009507">
    <property type="term" value="C:chloroplast"/>
    <property type="evidence" value="ECO:0007669"/>
    <property type="project" value="UniProtKB-SubCell"/>
</dbReference>
<dbReference type="GO" id="GO:0019843">
    <property type="term" value="F:rRNA binding"/>
    <property type="evidence" value="ECO:0007669"/>
    <property type="project" value="UniProtKB-UniRule"/>
</dbReference>
<dbReference type="FunFam" id="3.30.1490.10:FF:000001">
    <property type="entry name" value="30S ribosomal protein S8"/>
    <property type="match status" value="1"/>
</dbReference>
<dbReference type="Gene3D" id="3.30.1370.30">
    <property type="match status" value="1"/>
</dbReference>
<dbReference type="Pfam" id="PF00410">
    <property type="entry name" value="Ribosomal_S8"/>
    <property type="match status" value="1"/>
</dbReference>
<keyword evidence="7 8" id="KW-0687">Ribonucleoprotein</keyword>
<comment type="subunit">
    <text evidence="3 8">Part of the 30S ribosomal subunit.</text>
</comment>
<keyword evidence="4 8" id="KW-0699">rRNA-binding</keyword>
<evidence type="ECO:0000313" key="13">
    <source>
        <dbReference type="EMBL" id="BBA18662.1"/>
    </source>
</evidence>
<dbReference type="EMBL" id="LC269922">
    <property type="protein sequence ID" value="BBA18801.1"/>
    <property type="molecule type" value="Genomic_DNA"/>
</dbReference>
<evidence type="ECO:0000313" key="15">
    <source>
        <dbReference type="EMBL" id="BBA18939.1"/>
    </source>
</evidence>
<protein>
    <recommendedName>
        <fullName evidence="8">Small ribosomal subunit protein uS8c</fullName>
    </recommendedName>
</protein>
<evidence type="ECO:0000256" key="7">
    <source>
        <dbReference type="ARBA" id="ARBA00023274"/>
    </source>
</evidence>
<proteinExistence type="inferred from homology"/>
<comment type="similarity">
    <text evidence="2 8">Belongs to the universal ribosomal protein uS8 family.</text>
</comment>
<accession>B2XTE2</accession>
<evidence type="ECO:0000256" key="3">
    <source>
        <dbReference type="ARBA" id="ARBA00011458"/>
    </source>
</evidence>
<reference evidence="10" key="2">
    <citation type="submission" date="2017-05" db="EMBL/GenBank/DDBJ databases">
        <title>Chloroplast genome sequences of Heterosigma akashiwo, a bloom-forming raphidophyte.</title>
        <authorList>
            <person name="Ueki S."/>
        </authorList>
    </citation>
    <scope>NUCLEOTIDE SEQUENCE</scope>
    <source>
        <strain evidence="12">CCAP934/4</strain>
        <strain evidence="10">CCAP934/8</strain>
        <strain evidence="16">CCMP1596</strain>
        <strain evidence="13">CCMP2274</strain>
        <strain evidence="14">CCMP3374</strain>
        <strain evidence="11">EHUSP01</strain>
        <strain evidence="15">HaFk01</strain>
    </source>
</reference>
<evidence type="ECO:0000313" key="14">
    <source>
        <dbReference type="EMBL" id="BBA18801.1"/>
    </source>
</evidence>
<dbReference type="InterPro" id="IPR035987">
    <property type="entry name" value="Ribosomal_uS8_sf"/>
</dbReference>
<dbReference type="FunFam" id="3.30.1370.30:FF:000002">
    <property type="entry name" value="30S ribosomal protein S8"/>
    <property type="match status" value="1"/>
</dbReference>